<accession>A0A0E9VCD0</accession>
<dbReference type="EMBL" id="GBXM01033447">
    <property type="protein sequence ID" value="JAH75130.1"/>
    <property type="molecule type" value="Transcribed_RNA"/>
</dbReference>
<proteinExistence type="predicted"/>
<reference evidence="1" key="1">
    <citation type="submission" date="2014-11" db="EMBL/GenBank/DDBJ databases">
        <authorList>
            <person name="Amaro Gonzalez C."/>
        </authorList>
    </citation>
    <scope>NUCLEOTIDE SEQUENCE</scope>
</reference>
<organism evidence="1">
    <name type="scientific">Anguilla anguilla</name>
    <name type="common">European freshwater eel</name>
    <name type="synonym">Muraena anguilla</name>
    <dbReference type="NCBI Taxonomy" id="7936"/>
    <lineage>
        <taxon>Eukaryota</taxon>
        <taxon>Metazoa</taxon>
        <taxon>Chordata</taxon>
        <taxon>Craniata</taxon>
        <taxon>Vertebrata</taxon>
        <taxon>Euteleostomi</taxon>
        <taxon>Actinopterygii</taxon>
        <taxon>Neopterygii</taxon>
        <taxon>Teleostei</taxon>
        <taxon>Anguilliformes</taxon>
        <taxon>Anguillidae</taxon>
        <taxon>Anguilla</taxon>
    </lineage>
</organism>
<sequence length="23" mass="2866">MIHFVSYRRSLVLCCFFMTRNKL</sequence>
<protein>
    <submittedName>
        <fullName evidence="1">Uncharacterized protein</fullName>
    </submittedName>
</protein>
<evidence type="ECO:0000313" key="1">
    <source>
        <dbReference type="EMBL" id="JAH75130.1"/>
    </source>
</evidence>
<dbReference type="AlphaFoldDB" id="A0A0E9VCD0"/>
<reference evidence="1" key="2">
    <citation type="journal article" date="2015" name="Fish Shellfish Immunol.">
        <title>Early steps in the European eel (Anguilla anguilla)-Vibrio vulnificus interaction in the gills: Role of the RtxA13 toxin.</title>
        <authorList>
            <person name="Callol A."/>
            <person name="Pajuelo D."/>
            <person name="Ebbesson L."/>
            <person name="Teles M."/>
            <person name="MacKenzie S."/>
            <person name="Amaro C."/>
        </authorList>
    </citation>
    <scope>NUCLEOTIDE SEQUENCE</scope>
</reference>
<name>A0A0E9VCD0_ANGAN</name>